<sequence length="126" mass="14378">MKTSQYHSQPMIHVSIADKRRTSGMNFDTKAPINKHSCIIIRKSAVPSTDRSLKSVTNDHTDSNGIDKKRNRRQRRRKSIHPEISPNISIELSNNHDASINETAESKISTPNTNKVLLYSVYNFLF</sequence>
<feature type="compositionally biased region" description="Basic and acidic residues" evidence="1">
    <location>
        <begin position="51"/>
        <end position="68"/>
    </location>
</feature>
<protein>
    <submittedName>
        <fullName evidence="2">Uncharacterized protein</fullName>
    </submittedName>
</protein>
<evidence type="ECO:0000313" key="2">
    <source>
        <dbReference type="EMBL" id="CAF3644664.1"/>
    </source>
</evidence>
<proteinExistence type="predicted"/>
<gene>
    <name evidence="2" type="ORF">GRG538_LOCUS24865</name>
</gene>
<dbReference type="EMBL" id="CAJNYT010004211">
    <property type="protein sequence ID" value="CAF3644664.1"/>
    <property type="molecule type" value="Genomic_DNA"/>
</dbReference>
<reference evidence="2" key="1">
    <citation type="submission" date="2021-02" db="EMBL/GenBank/DDBJ databases">
        <authorList>
            <person name="Nowell W R."/>
        </authorList>
    </citation>
    <scope>NUCLEOTIDE SEQUENCE</scope>
</reference>
<dbReference type="AlphaFoldDB" id="A0A818R5P2"/>
<feature type="compositionally biased region" description="Polar residues" evidence="1">
    <location>
        <begin position="86"/>
        <end position="96"/>
    </location>
</feature>
<feature type="region of interest" description="Disordered" evidence="1">
    <location>
        <begin position="46"/>
        <end position="96"/>
    </location>
</feature>
<name>A0A818R5P2_9BILA</name>
<dbReference type="Proteomes" id="UP000663872">
    <property type="component" value="Unassembled WGS sequence"/>
</dbReference>
<organism evidence="2 3">
    <name type="scientific">Rotaria socialis</name>
    <dbReference type="NCBI Taxonomy" id="392032"/>
    <lineage>
        <taxon>Eukaryota</taxon>
        <taxon>Metazoa</taxon>
        <taxon>Spiralia</taxon>
        <taxon>Gnathifera</taxon>
        <taxon>Rotifera</taxon>
        <taxon>Eurotatoria</taxon>
        <taxon>Bdelloidea</taxon>
        <taxon>Philodinida</taxon>
        <taxon>Philodinidae</taxon>
        <taxon>Rotaria</taxon>
    </lineage>
</organism>
<feature type="compositionally biased region" description="Basic residues" evidence="1">
    <location>
        <begin position="69"/>
        <end position="79"/>
    </location>
</feature>
<evidence type="ECO:0000313" key="3">
    <source>
        <dbReference type="Proteomes" id="UP000663872"/>
    </source>
</evidence>
<comment type="caution">
    <text evidence="2">The sequence shown here is derived from an EMBL/GenBank/DDBJ whole genome shotgun (WGS) entry which is preliminary data.</text>
</comment>
<evidence type="ECO:0000256" key="1">
    <source>
        <dbReference type="SAM" id="MobiDB-lite"/>
    </source>
</evidence>
<accession>A0A818R5P2</accession>